<dbReference type="InterPro" id="IPR007110">
    <property type="entry name" value="Ig-like_dom"/>
</dbReference>
<protein>
    <submittedName>
        <fullName evidence="5">Gliding motility-associated C-terminal domain-containing protein</fullName>
    </submittedName>
</protein>
<gene>
    <name evidence="5" type="ORF">OO013_00800</name>
</gene>
<dbReference type="SMART" id="SM00060">
    <property type="entry name" value="FN3"/>
    <property type="match status" value="5"/>
</dbReference>
<reference evidence="5 6" key="1">
    <citation type="submission" date="2022-11" db="EMBL/GenBank/DDBJ databases">
        <title>The characterization of three novel Bacteroidetes species and genomic analysis of their roles in tidal elemental geochemical cycles.</title>
        <authorList>
            <person name="Ma K."/>
        </authorList>
    </citation>
    <scope>NUCLEOTIDE SEQUENCE [LARGE SCALE GENOMIC DNA]</scope>
    <source>
        <strain evidence="5 6">M17</strain>
    </source>
</reference>
<feature type="domain" description="Ig-like" evidence="3">
    <location>
        <begin position="1897"/>
        <end position="1981"/>
    </location>
</feature>
<dbReference type="SUPFAM" id="SSF50939">
    <property type="entry name" value="Sialidases"/>
    <property type="match status" value="2"/>
</dbReference>
<dbReference type="InterPro" id="IPR003961">
    <property type="entry name" value="FN3_dom"/>
</dbReference>
<dbReference type="InterPro" id="IPR035986">
    <property type="entry name" value="PKD_dom_sf"/>
</dbReference>
<dbReference type="InterPro" id="IPR036278">
    <property type="entry name" value="Sialidase_sf"/>
</dbReference>
<evidence type="ECO:0000259" key="4">
    <source>
        <dbReference type="PROSITE" id="PS50853"/>
    </source>
</evidence>
<dbReference type="InterPro" id="IPR036179">
    <property type="entry name" value="Ig-like_dom_sf"/>
</dbReference>
<dbReference type="InterPro" id="IPR036116">
    <property type="entry name" value="FN3_sf"/>
</dbReference>
<comment type="caution">
    <text evidence="5">The sequence shown here is derived from an EMBL/GenBank/DDBJ whole genome shotgun (WGS) entry which is preliminary data.</text>
</comment>
<dbReference type="PANTHER" id="PTHR13817">
    <property type="entry name" value="TITIN"/>
    <property type="match status" value="1"/>
</dbReference>
<evidence type="ECO:0000313" key="5">
    <source>
        <dbReference type="EMBL" id="MCX2742378.1"/>
    </source>
</evidence>
<dbReference type="InterPro" id="IPR050964">
    <property type="entry name" value="Striated_Muscle_Regulatory"/>
</dbReference>
<dbReference type="CDD" id="cd00063">
    <property type="entry name" value="FN3"/>
    <property type="match status" value="2"/>
</dbReference>
<dbReference type="InterPro" id="IPR013783">
    <property type="entry name" value="Ig-like_fold"/>
</dbReference>
<name>A0ABT3RLY6_9BACT</name>
<feature type="domain" description="Fibronectin type-III" evidence="4">
    <location>
        <begin position="2267"/>
        <end position="2361"/>
    </location>
</feature>
<proteinExistence type="predicted"/>
<feature type="domain" description="Ig-like" evidence="3">
    <location>
        <begin position="1619"/>
        <end position="1708"/>
    </location>
</feature>
<dbReference type="PROSITE" id="PS50853">
    <property type="entry name" value="FN3"/>
    <property type="match status" value="2"/>
</dbReference>
<evidence type="ECO:0000259" key="3">
    <source>
        <dbReference type="PROSITE" id="PS50835"/>
    </source>
</evidence>
<feature type="domain" description="Fibronectin type-III" evidence="4">
    <location>
        <begin position="2364"/>
        <end position="2457"/>
    </location>
</feature>
<dbReference type="Gene3D" id="2.60.40.740">
    <property type="match status" value="2"/>
</dbReference>
<dbReference type="Gene3D" id="2.60.40.10">
    <property type="entry name" value="Immunoglobulins"/>
    <property type="match status" value="10"/>
</dbReference>
<dbReference type="EMBL" id="JAPFQN010000001">
    <property type="protein sequence ID" value="MCX2742378.1"/>
    <property type="molecule type" value="Genomic_DNA"/>
</dbReference>
<dbReference type="PROSITE" id="PS50835">
    <property type="entry name" value="IG_LIKE"/>
    <property type="match status" value="3"/>
</dbReference>
<dbReference type="InterPro" id="IPR022409">
    <property type="entry name" value="PKD/Chitinase_dom"/>
</dbReference>
<feature type="domain" description="Ig-like" evidence="3">
    <location>
        <begin position="1248"/>
        <end position="1333"/>
    </location>
</feature>
<feature type="chain" id="PRO_5046468306" evidence="2">
    <location>
        <begin position="27"/>
        <end position="3207"/>
    </location>
</feature>
<evidence type="ECO:0000256" key="2">
    <source>
        <dbReference type="SAM" id="SignalP"/>
    </source>
</evidence>
<evidence type="ECO:0000256" key="1">
    <source>
        <dbReference type="ARBA" id="ARBA00022737"/>
    </source>
</evidence>
<dbReference type="RefSeq" id="WP_266054616.1">
    <property type="nucleotide sequence ID" value="NZ_JAPFQN010000001.1"/>
</dbReference>
<dbReference type="Pfam" id="PF00041">
    <property type="entry name" value="fn3"/>
    <property type="match status" value="2"/>
</dbReference>
<dbReference type="Proteomes" id="UP001209885">
    <property type="component" value="Unassembled WGS sequence"/>
</dbReference>
<feature type="signal peptide" evidence="2">
    <location>
        <begin position="1"/>
        <end position="26"/>
    </location>
</feature>
<keyword evidence="2" id="KW-0732">Signal</keyword>
<dbReference type="SUPFAM" id="SSF49265">
    <property type="entry name" value="Fibronectin type III"/>
    <property type="match status" value="2"/>
</dbReference>
<dbReference type="InterPro" id="IPR025667">
    <property type="entry name" value="SprB_repeat"/>
</dbReference>
<dbReference type="SUPFAM" id="SSF48726">
    <property type="entry name" value="Immunoglobulin"/>
    <property type="match status" value="1"/>
</dbReference>
<dbReference type="Pfam" id="PF13573">
    <property type="entry name" value="SprB"/>
    <property type="match status" value="16"/>
</dbReference>
<sequence>MSQQNYITKNLFLVLFFIVSAYTANAQISVTAVSTDITCNGVDDGTVTVTIQNGTPDYTLFLFDADAFPGGLLQTVPNISTDTYTFTNLEPRKYQVFVRDNNGTGPSEGSNEVTVSEPDPITFDVNSSNITCNGANDGTIIFDNVAGGNGGYEYSIDGGATYQNTNSFTSLTPGSYDLIVRDLNNCLSNIESVTLSEPAALSIGSVDVVDATCFGEPGSITISGVTGGTTPYEYSIDNGTTFQSSNVFNPTAGTYDIVVRDANGCTVTDIATVSEPAEVVIDLINTDDVVCSGDTNGRISVDGVSGGNGPYRYSIDGGTTFQASKVFNNLAAGIYDVVAEDDNGCLSAINQVTINSTPEVVIDDITSTDVTCNGNTDGELAITASGGNGTFEYSIDGGATFQASNTFSGLAAGTYDVQVRDGNGCLSTITQATINEPAEVTIDNLTASDALCFGESTGTITVDAVSGGSGTYEYSIDGGTTFQASNSFTGLAAGTYDVQVRDSNGCLSAISNIIIDQPTALAIGSIDATDATCNGASDGTITINNVTGGTAPYEYSIDNGATFQTTNSFAGISAGTYNVIVQDANGCTISGNATVNEPVAVSIDAVSSTDETCNGASDGTITIDAVSGGAGAPYEYSIDGGATFQTSNSFSGLAAGTYDVIARDGNNCESAVNQVTINAATEVLIDNIGTTDVTCNGNTDGELAITASGGNGTFEYSIDGGATFQASNTFSGLAAGTYDVQVRDGNGCLSTITQATINEPAEVTIDNLTASDALCFGESTGTITVDAVSGGSGTYEYSIDGGTTFQASNSFTGLAAGTYDVQVRDSNGCLSAISNIIIDQPTALAIGSIDATDATCNGASDGTITINNVTGGTAPYEYSIDNGATFQTTNSFAGISAGTYNVIVQDANGCTISGNATVNEPVAVSIDAVSSTDETCNGASDGTITIDAVSGGAGAPYEYSIDGGATFQTSNSFSGLAAGTYDVIARDGNNCESAVNQVTINAAPSVIIDNVDVTNITCNGNSDGELVITASGGNGAFEYSIDGGATFQASNTYTGLVAGTYDIVVRDGNGCLATVQANVSEPAPLVIDNISSIDAGCTTGNEGEITISASGGTLDYEYSIDNGSTFQNSNNFTGLSAGTYDIVVRDANGCTVSSTATINPGANITVDNIILTDESCEGNADGSIELQNINGGTPPYRFSVDGGNSYPYDNSLIDDLPAGNYSLFVLDASGCFVDLGNQVINTTPRVTPSITISADQNPACTGTTITFIASTSDSGVDPEVAWFVNGSEVQADNSGIYVGSSLNDGDLVSAEVRITDPTFTCVTTNTSTSNDITVDYQDNLVASVDIISDPNPACAGDLITFTAVPSNGGTNPSYEWYVNGTLQSGETSEIFTSSTLNDSDVVEVIMTADPTFTCVSGSPANSTETVNISPTENLTVDITADQNLICEDGSITFTSTINGGGTNPSYQWQVDGNAVAGETNDTFVLSGLAPGTYDVSLEVISSNPCATGSPATSTPVAITIEPNLISDISISVDQNPACIGDDVTFTANVTNGGTNPGIQWRVNGTDIAGENGLTFVTNSLNDGDVVTAFLTVDPTANCITPATVESNSIPMSIGTDFNPTVSITPDQNPICSGNDVLFTSTVNAVGPNPTYQWQIDGVDQAGENGDTFVASGLTDGQEVSLTVTVDPSFTCATTTEASDAVIINVSTSIDPSVTLTSSNNPACPGEDIIFEAQPTNGGANRTYEWFIDGNLIAGENTESLTVNTTTLNGGEVVSVEMTVDPSLTCATTTTVSDNQTIQLNTPTPVGISITADQNPVCDGEPITFTATLSNAGGNPSISWLVDNVVVSGETGLTYSAVLADGQLVKAVVDADPALTCVTNNPAESNEITVNTTNNINPDVQISADQNPVCINDVVTFTSSVTNAGTNPTYEWYVNGTLVAGLNSDTYATDTLSDGDVIRLDVTADPSFTCAAANPVQSNEITLNVVDQLTAFVAIQLDQNPSCTNDDVTFSVALSIGSGINPTYEWFINGNPTGEFGETFTTSSVVTGDEVYVQMTSDPSASCVQGSPATSNTIQIQRVSELTMDVTINADRTQVCDGEEVNFTSQTQNAGANPSYQWLINGNVVDGAISATFTTTTLSDGDEVSLIVTADPALSCVTNSPFESSGIIINVGGQAPVAVDVNASETAICSGTVVSFTANASNAGQNPSYQWIINGVDVSGETSSTFSTSTLTDGDVVSVRVIADPTLTCAVGSPAESAGIAIQVDDAAPTAPVLDPVTDAICESITVSWNSVTSASSYELDISTDNFTTFIPGYDGFSTDQTTEVINGLTPGTNYQVRVRAVNGCGISGDSNIESATPSNEGPQAPSNIQASTIDCDAFTLIWDAAVGASGYFVDIATDAGFTTKIVDNADVGNSLSYDVVGLTQNSEYFVRVAGYNTCATGQYSTVASITTIGTPSAPAISSSNELCDRYTVNWNAVPSATSYVIDVAFDAGFNTILPNYNSRDIGNVNTFEVTGIPAETTLFTRVRAINNCATSINSNVVQSTTLAADDPACTGGGTGECATVQITPEPTAATCSNSDGGVFFDIVPETPANNVVGVIIDITGPAERTNFNDFTFDGLPQGIYDYTVVYGDSSCIKTGQFTIDRSGTIGEPVVTQVQNSTCVGSPSGSARVTFPDEPNGDVLQWSVDGVNWNSFINGDVITGLPAGAEPSNELVISFRRSENDACFAGTTIIIGNEYEDYDADVTVLEEATCNTNDGAVEISNITGGTGSYEYQLDGTPVAFPADGIFDGLTGGTHELLIIDTGVDCSKAIQFFVPSPGLVAFTSNASNPTCAGDGRNGAIEIQIDPSFLPGTYEIAIAEQPGVDTGFVSVPSNGRFVFSNLDQGTYYVAVKGIDADACPNEQVITISGGPLAVDFTPQVICQDNQQLLLLTDIQGEIGVDFKLQIRDLAGGPGSYNRTFDIAYSDISGGNYLLDDTDVFDFLLIEDFYSAQLTQTQSNCPSGSDVNSEVKEFIINQPISFVIDNYEVSFPDRPTGSFRVTDIIGGTPGYEVSIELIEPASDPSHAVFIDWMDVPRNPNSLKYEITFDELYAGNYLVSVRDAGGCVITKDPSEVEVPEDQSIFIPNVFTPNNDGFNDTFYIRNLPDNSRLVITNRYGRTVYETDDYDNEDGFDGGDEPDGVYYYYLEVPGGDSFSGWVEIWKGPTD</sequence>
<organism evidence="5 6">
    <name type="scientific">Mangrovivirga halotolerans</name>
    <dbReference type="NCBI Taxonomy" id="2993936"/>
    <lineage>
        <taxon>Bacteria</taxon>
        <taxon>Pseudomonadati</taxon>
        <taxon>Bacteroidota</taxon>
        <taxon>Cytophagia</taxon>
        <taxon>Cytophagales</taxon>
        <taxon>Mangrovivirgaceae</taxon>
        <taxon>Mangrovivirga</taxon>
    </lineage>
</organism>
<dbReference type="PANTHER" id="PTHR13817:SF73">
    <property type="entry name" value="FIBRONECTIN TYPE-III DOMAIN-CONTAINING PROTEIN"/>
    <property type="match status" value="1"/>
</dbReference>
<dbReference type="Pfam" id="PF13585">
    <property type="entry name" value="CHU_C"/>
    <property type="match status" value="1"/>
</dbReference>
<dbReference type="SMART" id="SM00089">
    <property type="entry name" value="PKD"/>
    <property type="match status" value="3"/>
</dbReference>
<accession>A0ABT3RLY6</accession>
<dbReference type="SUPFAM" id="SSF49299">
    <property type="entry name" value="PKD domain"/>
    <property type="match status" value="1"/>
</dbReference>
<evidence type="ECO:0000313" key="6">
    <source>
        <dbReference type="Proteomes" id="UP001209885"/>
    </source>
</evidence>
<keyword evidence="6" id="KW-1185">Reference proteome</keyword>
<keyword evidence="1" id="KW-0677">Repeat</keyword>